<dbReference type="EMBL" id="JAFNEN010001909">
    <property type="protein sequence ID" value="KAG8173284.1"/>
    <property type="molecule type" value="Genomic_DNA"/>
</dbReference>
<gene>
    <name evidence="2" type="ORF">JTE90_009857</name>
</gene>
<dbReference type="InterPro" id="IPR043128">
    <property type="entry name" value="Rev_trsase/Diguanyl_cyclase"/>
</dbReference>
<dbReference type="PANTHER" id="PTHR24559:SF444">
    <property type="entry name" value="REVERSE TRANSCRIPTASE DOMAIN-CONTAINING PROTEIN"/>
    <property type="match status" value="1"/>
</dbReference>
<dbReference type="InterPro" id="IPR000477">
    <property type="entry name" value="RT_dom"/>
</dbReference>
<dbReference type="Gene3D" id="3.10.10.10">
    <property type="entry name" value="HIV Type 1 Reverse Transcriptase, subunit A, domain 1"/>
    <property type="match status" value="1"/>
</dbReference>
<evidence type="ECO:0000313" key="3">
    <source>
        <dbReference type="Proteomes" id="UP000827092"/>
    </source>
</evidence>
<organism evidence="2 3">
    <name type="scientific">Oedothorax gibbosus</name>
    <dbReference type="NCBI Taxonomy" id="931172"/>
    <lineage>
        <taxon>Eukaryota</taxon>
        <taxon>Metazoa</taxon>
        <taxon>Ecdysozoa</taxon>
        <taxon>Arthropoda</taxon>
        <taxon>Chelicerata</taxon>
        <taxon>Arachnida</taxon>
        <taxon>Araneae</taxon>
        <taxon>Araneomorphae</taxon>
        <taxon>Entelegynae</taxon>
        <taxon>Araneoidea</taxon>
        <taxon>Linyphiidae</taxon>
        <taxon>Erigoninae</taxon>
        <taxon>Oedothorax</taxon>
    </lineage>
</organism>
<accession>A0AAV6TN29</accession>
<dbReference type="Pfam" id="PF00078">
    <property type="entry name" value="RVT_1"/>
    <property type="match status" value="1"/>
</dbReference>
<sequence>MVVDYSQTINKYTLLDGYPLPRIDDLINKVSQYKVFSTVDLASAYHQVPILDSDKPYTAFEAAGELGGCESSELLKEDVAEASFSAIESDSSVQSGN</sequence>
<protein>
    <recommendedName>
        <fullName evidence="1">Reverse transcriptase domain-containing protein</fullName>
    </recommendedName>
</protein>
<reference evidence="2 3" key="1">
    <citation type="journal article" date="2022" name="Nat. Ecol. Evol.">
        <title>A masculinizing supergene underlies an exaggerated male reproductive morph in a spider.</title>
        <authorList>
            <person name="Hendrickx F."/>
            <person name="De Corte Z."/>
            <person name="Sonet G."/>
            <person name="Van Belleghem S.M."/>
            <person name="Kostlbacher S."/>
            <person name="Vangestel C."/>
        </authorList>
    </citation>
    <scope>NUCLEOTIDE SEQUENCE [LARGE SCALE GENOMIC DNA]</scope>
    <source>
        <strain evidence="2">W744_W776</strain>
    </source>
</reference>
<evidence type="ECO:0000313" key="2">
    <source>
        <dbReference type="EMBL" id="KAG8173284.1"/>
    </source>
</evidence>
<feature type="domain" description="Reverse transcriptase" evidence="1">
    <location>
        <begin position="8"/>
        <end position="63"/>
    </location>
</feature>
<dbReference type="Proteomes" id="UP000827092">
    <property type="component" value="Unassembled WGS sequence"/>
</dbReference>
<dbReference type="Gene3D" id="3.30.70.270">
    <property type="match status" value="1"/>
</dbReference>
<dbReference type="InterPro" id="IPR043502">
    <property type="entry name" value="DNA/RNA_pol_sf"/>
</dbReference>
<keyword evidence="3" id="KW-1185">Reference proteome</keyword>
<name>A0AAV6TN29_9ARAC</name>
<dbReference type="InterPro" id="IPR053134">
    <property type="entry name" value="RNA-dir_DNA_polymerase"/>
</dbReference>
<dbReference type="PANTHER" id="PTHR24559">
    <property type="entry name" value="TRANSPOSON TY3-I GAG-POL POLYPROTEIN"/>
    <property type="match status" value="1"/>
</dbReference>
<dbReference type="AlphaFoldDB" id="A0AAV6TN29"/>
<evidence type="ECO:0000259" key="1">
    <source>
        <dbReference type="Pfam" id="PF00078"/>
    </source>
</evidence>
<dbReference type="GO" id="GO:0071897">
    <property type="term" value="P:DNA biosynthetic process"/>
    <property type="evidence" value="ECO:0007669"/>
    <property type="project" value="UniProtKB-ARBA"/>
</dbReference>
<proteinExistence type="predicted"/>
<comment type="caution">
    <text evidence="2">The sequence shown here is derived from an EMBL/GenBank/DDBJ whole genome shotgun (WGS) entry which is preliminary data.</text>
</comment>
<dbReference type="SUPFAM" id="SSF56672">
    <property type="entry name" value="DNA/RNA polymerases"/>
    <property type="match status" value="1"/>
</dbReference>